<dbReference type="InterPro" id="IPR016123">
    <property type="entry name" value="Mog1/PsbP_a/b/a-sand"/>
</dbReference>
<dbReference type="GO" id="GO:0005509">
    <property type="term" value="F:calcium ion binding"/>
    <property type="evidence" value="ECO:0007669"/>
    <property type="project" value="InterPro"/>
</dbReference>
<keyword evidence="3" id="KW-1185">Reference proteome</keyword>
<proteinExistence type="predicted"/>
<dbReference type="GO" id="GO:0009654">
    <property type="term" value="C:photosystem II oxygen evolving complex"/>
    <property type="evidence" value="ECO:0007669"/>
    <property type="project" value="InterPro"/>
</dbReference>
<organism evidence="2 3">
    <name type="scientific">Brassica carinata</name>
    <name type="common">Ethiopian mustard</name>
    <name type="synonym">Abyssinian cabbage</name>
    <dbReference type="NCBI Taxonomy" id="52824"/>
    <lineage>
        <taxon>Eukaryota</taxon>
        <taxon>Viridiplantae</taxon>
        <taxon>Streptophyta</taxon>
        <taxon>Embryophyta</taxon>
        <taxon>Tracheophyta</taxon>
        <taxon>Spermatophyta</taxon>
        <taxon>Magnoliopsida</taxon>
        <taxon>eudicotyledons</taxon>
        <taxon>Gunneridae</taxon>
        <taxon>Pentapetalae</taxon>
        <taxon>rosids</taxon>
        <taxon>malvids</taxon>
        <taxon>Brassicales</taxon>
        <taxon>Brassicaceae</taxon>
        <taxon>Brassiceae</taxon>
        <taxon>Brassica</taxon>
    </lineage>
</organism>
<dbReference type="NCBIfam" id="NF040946">
    <property type="entry name" value="PSII_PsbP"/>
    <property type="match status" value="1"/>
</dbReference>
<name>A0A8X7UYT3_BRACI</name>
<evidence type="ECO:0000313" key="2">
    <source>
        <dbReference type="EMBL" id="KAG2295784.1"/>
    </source>
</evidence>
<evidence type="ECO:0000313" key="3">
    <source>
        <dbReference type="Proteomes" id="UP000886595"/>
    </source>
</evidence>
<dbReference type="AlphaFoldDB" id="A0A8X7UYT3"/>
<dbReference type="PANTHER" id="PTHR31407">
    <property type="match status" value="1"/>
</dbReference>
<protein>
    <recommendedName>
        <fullName evidence="1">PsbP C-terminal domain-containing protein</fullName>
    </recommendedName>
</protein>
<dbReference type="InterPro" id="IPR002683">
    <property type="entry name" value="PsbP_C"/>
</dbReference>
<dbReference type="GO" id="GO:0015979">
    <property type="term" value="P:photosynthesis"/>
    <property type="evidence" value="ECO:0007669"/>
    <property type="project" value="InterPro"/>
</dbReference>
<dbReference type="OrthoDB" id="2020701at2759"/>
<dbReference type="PANTHER" id="PTHR31407:SF3">
    <property type="entry name" value="PSBP DOMAIN-CONTAINING PROTEIN 2, CHLOROPLASTIC"/>
    <property type="match status" value="1"/>
</dbReference>
<comment type="caution">
    <text evidence="2">The sequence shown here is derived from an EMBL/GenBank/DDBJ whole genome shotgun (WGS) entry which is preliminary data.</text>
</comment>
<sequence length="242" mass="26841">MWSSSFLASSHNFSPPPKLSLLSSSSFSSSSHHKKIQTFLCFSQNHSSTVGISFSKRHLNLSILTLLFNGGFLLDKAKSMAESEDLQRYTDSKDGFTLLVPYSWTKVEKAGANVLFEEPEKRSNNIGVVVSPVRIKSLEDFGTPQFVADKLINAEKRKESTKEAEVVSVGERLGQGQVYEFEYKIDSTRGGIKRVFSAAFVSSKKLYILNVVHSDSPENPLASSTRVLLEQVLHSFDALPLT</sequence>
<evidence type="ECO:0000259" key="1">
    <source>
        <dbReference type="Pfam" id="PF01789"/>
    </source>
</evidence>
<dbReference type="Proteomes" id="UP000886595">
    <property type="component" value="Unassembled WGS sequence"/>
</dbReference>
<dbReference type="Pfam" id="PF01789">
    <property type="entry name" value="PsbP"/>
    <property type="match status" value="1"/>
</dbReference>
<reference evidence="2 3" key="1">
    <citation type="submission" date="2020-02" db="EMBL/GenBank/DDBJ databases">
        <authorList>
            <person name="Ma Q."/>
            <person name="Huang Y."/>
            <person name="Song X."/>
            <person name="Pei D."/>
        </authorList>
    </citation>
    <scope>NUCLEOTIDE SEQUENCE [LARGE SCALE GENOMIC DNA]</scope>
    <source>
        <strain evidence="2">Sxm20200214</strain>
        <tissue evidence="2">Leaf</tissue>
    </source>
</reference>
<feature type="domain" description="PsbP C-terminal" evidence="1">
    <location>
        <begin position="85"/>
        <end position="237"/>
    </location>
</feature>
<dbReference type="Gene3D" id="3.40.1000.10">
    <property type="entry name" value="Mog1/PsbP, alpha/beta/alpha sandwich"/>
    <property type="match status" value="1"/>
</dbReference>
<dbReference type="SUPFAM" id="SSF55724">
    <property type="entry name" value="Mog1p/PsbP-like"/>
    <property type="match status" value="1"/>
</dbReference>
<accession>A0A8X7UYT3</accession>
<dbReference type="EMBL" id="JAAMPC010000009">
    <property type="protein sequence ID" value="KAG2295784.1"/>
    <property type="molecule type" value="Genomic_DNA"/>
</dbReference>
<gene>
    <name evidence="2" type="ORF">Bca52824_042453</name>
</gene>
<dbReference type="GO" id="GO:0019898">
    <property type="term" value="C:extrinsic component of membrane"/>
    <property type="evidence" value="ECO:0007669"/>
    <property type="project" value="InterPro"/>
</dbReference>